<dbReference type="GeneID" id="93642544"/>
<dbReference type="KEGG" id="bmeg:BG04_4545"/>
<reference evidence="1 2" key="1">
    <citation type="journal article" date="2015" name="Genome Announc.">
        <title>Complete genome sequences for 35 biothreat assay-relevant bacillus species.</title>
        <authorList>
            <person name="Johnson S.L."/>
            <person name="Daligault H.E."/>
            <person name="Davenport K.W."/>
            <person name="Jaissle J."/>
            <person name="Frey K.G."/>
            <person name="Ladner J.T."/>
            <person name="Broomall S.M."/>
            <person name="Bishop-Lilly K.A."/>
            <person name="Bruce D.C."/>
            <person name="Gibbons H.S."/>
            <person name="Coyne S.R."/>
            <person name="Lo C.C."/>
            <person name="Meincke L."/>
            <person name="Munk A.C."/>
            <person name="Koroleva G.I."/>
            <person name="Rosenzweig C.N."/>
            <person name="Palacios G.F."/>
            <person name="Redden C.L."/>
            <person name="Minogue T.D."/>
            <person name="Chain P.S."/>
        </authorList>
    </citation>
    <scope>NUCLEOTIDE SEQUENCE [LARGE SCALE GENOMIC DNA]</scope>
    <source>
        <strain evidence="2">ATCC 14581 / DSM 32 / JCM 2506 / NBRC 15308 / NCIMB 9376 / NCTC 10342 / NRRL B-14308 / VKM B-512</strain>
    </source>
</reference>
<accession>A0A0B6ADJ2</accession>
<evidence type="ECO:0000313" key="1">
    <source>
        <dbReference type="EMBL" id="AJI21596.1"/>
    </source>
</evidence>
<name>A0A0B6ADJ2_PRIM2</name>
<dbReference type="AlphaFoldDB" id="A0A0B6ADJ2"/>
<dbReference type="Proteomes" id="UP000031829">
    <property type="component" value="Chromosome"/>
</dbReference>
<dbReference type="HOGENOM" id="CLU_191232_0_0_9"/>
<dbReference type="RefSeq" id="WP_230586563.1">
    <property type="nucleotide sequence ID" value="NZ_BCVB01000004.1"/>
</dbReference>
<gene>
    <name evidence="1" type="ORF">BG04_4545</name>
</gene>
<organism evidence="1 2">
    <name type="scientific">Priestia megaterium (strain ATCC 14581 / DSM 32 / CCUG 1817 / JCM 2506 / NBRC 15308 / NCIMB 9376 / NCTC 10342 / NRRL B-14308 / VKM B-512 / Ford 19)</name>
    <name type="common">Bacillus megaterium</name>
    <dbReference type="NCBI Taxonomy" id="1348623"/>
    <lineage>
        <taxon>Bacteria</taxon>
        <taxon>Bacillati</taxon>
        <taxon>Bacillota</taxon>
        <taxon>Bacilli</taxon>
        <taxon>Bacillales</taxon>
        <taxon>Bacillaceae</taxon>
        <taxon>Priestia</taxon>
    </lineage>
</organism>
<protein>
    <submittedName>
        <fullName evidence="1">Uncharacterized protein</fullName>
    </submittedName>
</protein>
<dbReference type="EMBL" id="CP009920">
    <property type="protein sequence ID" value="AJI21596.1"/>
    <property type="molecule type" value="Genomic_DNA"/>
</dbReference>
<sequence length="86" mass="10369">MLKHMLKFKVIFEFINGRTKELKFEATSKKEVISHITKHEKFISNEKELVHINLNNVVQFVVTEEKNNNNKVRINNFLSNRIDKRW</sequence>
<evidence type="ECO:0000313" key="2">
    <source>
        <dbReference type="Proteomes" id="UP000031829"/>
    </source>
</evidence>
<proteinExistence type="predicted"/>